<evidence type="ECO:0000256" key="10">
    <source>
        <dbReference type="PIRSR" id="PIRSR004682-3"/>
    </source>
</evidence>
<accession>A0A7Z6SRZ0</accession>
<evidence type="ECO:0000256" key="6">
    <source>
        <dbReference type="ARBA" id="ARBA00031828"/>
    </source>
</evidence>
<evidence type="ECO:0000256" key="4">
    <source>
        <dbReference type="ARBA" id="ARBA00022801"/>
    </source>
</evidence>
<sequence>MTTSKALFLDRDGIINIDKGYVSQKEDFEFQKGIFELLKHAKSLGYKLLLITNQSGINRGYYTLKDFEQLTEYLQESLLKELGFNLDGVYFCRHAPEENCTCRKPKPFLILQAAKEHQICLDRSFMIGDKKSDMLAGLNAKVKNNLLLTQNPLKTSHSWIQCKNLKEMIDWIK</sequence>
<comment type="similarity">
    <text evidence="7">Belongs to the gmhB family.</text>
</comment>
<feature type="binding site" evidence="9">
    <location>
        <begin position="103"/>
        <end position="104"/>
    </location>
    <ligand>
        <name>substrate</name>
    </ligand>
</feature>
<comment type="subcellular location">
    <subcellularLocation>
        <location evidence="1 7">Cytoplasm</location>
    </subcellularLocation>
</comment>
<feature type="binding site" evidence="9">
    <location>
        <begin position="18"/>
        <end position="21"/>
    </location>
    <ligand>
        <name>substrate</name>
    </ligand>
</feature>
<dbReference type="GO" id="GO:0005737">
    <property type="term" value="C:cytoplasm"/>
    <property type="evidence" value="ECO:0007669"/>
    <property type="project" value="UniProtKB-SubCell"/>
</dbReference>
<comment type="cofactor">
    <cofactor evidence="11">
        <name>Mg(2+)</name>
        <dbReference type="ChEBI" id="CHEBI:18420"/>
    </cofactor>
</comment>
<keyword evidence="4 7" id="KW-0378">Hydrolase</keyword>
<feature type="binding site" evidence="9">
    <location>
        <begin position="52"/>
        <end position="55"/>
    </location>
    <ligand>
        <name>substrate</name>
    </ligand>
</feature>
<keyword evidence="5 7" id="KW-0119">Carbohydrate metabolism</keyword>
<evidence type="ECO:0000256" key="9">
    <source>
        <dbReference type="PIRSR" id="PIRSR004682-2"/>
    </source>
</evidence>
<dbReference type="NCBIfam" id="TIGR00213">
    <property type="entry name" value="GmhB_yaeD"/>
    <property type="match status" value="1"/>
</dbReference>
<dbReference type="InterPro" id="IPR023214">
    <property type="entry name" value="HAD_sf"/>
</dbReference>
<dbReference type="NCBIfam" id="TIGR01662">
    <property type="entry name" value="HAD-SF-IIIA"/>
    <property type="match status" value="1"/>
</dbReference>
<dbReference type="PIRSF" id="PIRSF004682">
    <property type="entry name" value="GmhB"/>
    <property type="match status" value="1"/>
</dbReference>
<feature type="binding site" evidence="11">
    <location>
        <position position="129"/>
    </location>
    <ligand>
        <name>Mg(2+)</name>
        <dbReference type="ChEBI" id="CHEBI:18420"/>
    </ligand>
</feature>
<dbReference type="GO" id="GO:0016791">
    <property type="term" value="F:phosphatase activity"/>
    <property type="evidence" value="ECO:0007669"/>
    <property type="project" value="InterPro"/>
</dbReference>
<feature type="binding site" evidence="11">
    <location>
        <position position="100"/>
    </location>
    <ligand>
        <name>Zn(2+)</name>
        <dbReference type="ChEBI" id="CHEBI:29105"/>
    </ligand>
</feature>
<evidence type="ECO:0000313" key="13">
    <source>
        <dbReference type="Proteomes" id="UP000272192"/>
    </source>
</evidence>
<dbReference type="InterPro" id="IPR004446">
    <property type="entry name" value="Heptose_bisP_phosphatase"/>
</dbReference>
<evidence type="ECO:0000256" key="5">
    <source>
        <dbReference type="ARBA" id="ARBA00023277"/>
    </source>
</evidence>
<feature type="binding site" evidence="11">
    <location>
        <position position="12"/>
    </location>
    <ligand>
        <name>Mg(2+)</name>
        <dbReference type="ChEBI" id="CHEBI:18420"/>
    </ligand>
</feature>
<feature type="binding site" evidence="11">
    <location>
        <position position="102"/>
    </location>
    <ligand>
        <name>Zn(2+)</name>
        <dbReference type="ChEBI" id="CHEBI:29105"/>
    </ligand>
</feature>
<evidence type="ECO:0000313" key="12">
    <source>
        <dbReference type="EMBL" id="RKU95270.1"/>
    </source>
</evidence>
<evidence type="ECO:0000256" key="3">
    <source>
        <dbReference type="ARBA" id="ARBA00022723"/>
    </source>
</evidence>
<dbReference type="PANTHER" id="PTHR42891">
    <property type="entry name" value="D-GLYCERO-BETA-D-MANNO-HEPTOSE-1,7-BISPHOSPHATE 7-PHOSPHATASE"/>
    <property type="match status" value="1"/>
</dbReference>
<proteinExistence type="inferred from homology"/>
<gene>
    <name evidence="12" type="ORF">DB721_03725</name>
</gene>
<dbReference type="Gene3D" id="3.40.50.1000">
    <property type="entry name" value="HAD superfamily/HAD-like"/>
    <property type="match status" value="1"/>
</dbReference>
<dbReference type="InterPro" id="IPR036412">
    <property type="entry name" value="HAD-like_sf"/>
</dbReference>
<dbReference type="EMBL" id="QELB01000065">
    <property type="protein sequence ID" value="RKU95270.1"/>
    <property type="molecule type" value="Genomic_DNA"/>
</dbReference>
<dbReference type="CDD" id="cd07503">
    <property type="entry name" value="HAD_HisB-N"/>
    <property type="match status" value="1"/>
</dbReference>
<dbReference type="AlphaFoldDB" id="A0A7Z6SRZ0"/>
<dbReference type="NCBIfam" id="TIGR01656">
    <property type="entry name" value="Histidinol-ppas"/>
    <property type="match status" value="1"/>
</dbReference>
<evidence type="ECO:0000256" key="7">
    <source>
        <dbReference type="PIRNR" id="PIRNR004682"/>
    </source>
</evidence>
<dbReference type="Pfam" id="PF13242">
    <property type="entry name" value="Hydrolase_like"/>
    <property type="match status" value="1"/>
</dbReference>
<feature type="active site" description="Proton donor" evidence="8">
    <location>
        <position position="12"/>
    </location>
</feature>
<evidence type="ECO:0000256" key="2">
    <source>
        <dbReference type="ARBA" id="ARBA00022490"/>
    </source>
</evidence>
<keyword evidence="2 7" id="KW-0963">Cytoplasm</keyword>
<dbReference type="SUPFAM" id="SSF56784">
    <property type="entry name" value="HAD-like"/>
    <property type="match status" value="1"/>
</dbReference>
<comment type="cofactor">
    <cofactor evidence="11">
        <name>Zn(2+)</name>
        <dbReference type="ChEBI" id="CHEBI:29105"/>
    </cofactor>
</comment>
<feature type="binding site" evidence="11">
    <location>
        <position position="130"/>
    </location>
    <ligand>
        <name>Mg(2+)</name>
        <dbReference type="ChEBI" id="CHEBI:18420"/>
    </ligand>
</feature>
<keyword evidence="3 11" id="KW-0479">Metal-binding</keyword>
<feature type="binding site" evidence="9">
    <location>
        <begin position="10"/>
        <end position="12"/>
    </location>
    <ligand>
        <name>substrate</name>
    </ligand>
</feature>
<evidence type="ECO:0000256" key="8">
    <source>
        <dbReference type="PIRSR" id="PIRSR004682-1"/>
    </source>
</evidence>
<keyword evidence="11" id="KW-0862">Zinc</keyword>
<feature type="active site" description="Nucleophile" evidence="8">
    <location>
        <position position="10"/>
    </location>
</feature>
<evidence type="ECO:0000256" key="1">
    <source>
        <dbReference type="ARBA" id="ARBA00004496"/>
    </source>
</evidence>
<comment type="caution">
    <text evidence="12">The sequence shown here is derived from an EMBL/GenBank/DDBJ whole genome shotgun (WGS) entry which is preliminary data.</text>
</comment>
<dbReference type="GO" id="GO:0005975">
    <property type="term" value="P:carbohydrate metabolic process"/>
    <property type="evidence" value="ECO:0007669"/>
    <property type="project" value="InterPro"/>
</dbReference>
<feature type="binding site" evidence="11">
    <location>
        <position position="10"/>
    </location>
    <ligand>
        <name>Mg(2+)</name>
        <dbReference type="ChEBI" id="CHEBI:18420"/>
    </ligand>
</feature>
<dbReference type="InterPro" id="IPR006543">
    <property type="entry name" value="Histidinol-phos"/>
</dbReference>
<feature type="site" description="Contributes to substrate recognition" evidence="10">
    <location>
        <position position="103"/>
    </location>
</feature>
<reference evidence="12 13" key="1">
    <citation type="submission" date="2018-04" db="EMBL/GenBank/DDBJ databases">
        <title>Complete genome sequences of Helicobacter pylori.</title>
        <authorList>
            <person name="Palau M."/>
            <person name="Minana-Galbis D."/>
        </authorList>
    </citation>
    <scope>NUCLEOTIDE SEQUENCE [LARGE SCALE GENOMIC DNA]</scope>
    <source>
        <strain evidence="12 13">B518</strain>
    </source>
</reference>
<dbReference type="Proteomes" id="UP000272192">
    <property type="component" value="Unassembled WGS sequence"/>
</dbReference>
<feature type="binding site" evidence="9">
    <location>
        <position position="130"/>
    </location>
    <ligand>
        <name>substrate</name>
    </ligand>
</feature>
<feature type="binding site" evidence="11">
    <location>
        <position position="94"/>
    </location>
    <ligand>
        <name>Zn(2+)</name>
        <dbReference type="ChEBI" id="CHEBI:29105"/>
    </ligand>
</feature>
<feature type="site" description="Stabilizes the phosphoryl group" evidence="10">
    <location>
        <position position="104"/>
    </location>
</feature>
<evidence type="ECO:0000256" key="11">
    <source>
        <dbReference type="PIRSR" id="PIRSR004682-4"/>
    </source>
</evidence>
<organism evidence="12 13">
    <name type="scientific">Helicobacter pylori</name>
    <name type="common">Campylobacter pylori</name>
    <dbReference type="NCBI Taxonomy" id="210"/>
    <lineage>
        <taxon>Bacteria</taxon>
        <taxon>Pseudomonadati</taxon>
        <taxon>Campylobacterota</taxon>
        <taxon>Epsilonproteobacteria</taxon>
        <taxon>Campylobacterales</taxon>
        <taxon>Helicobacteraceae</taxon>
        <taxon>Helicobacter</taxon>
    </lineage>
</organism>
<name>A0A7Z6SRZ0_HELPX</name>
<dbReference type="EC" id="3.1.3.-" evidence="7"/>
<feature type="site" description="Stabilizes the phosphoryl group" evidence="10">
    <location>
        <position position="52"/>
    </location>
</feature>
<keyword evidence="11" id="KW-0460">Magnesium</keyword>
<protein>
    <recommendedName>
        <fullName evidence="6 7">D,D-heptose 1,7-bisphosphate phosphatase</fullName>
        <ecNumber evidence="7">3.1.3.-</ecNumber>
    </recommendedName>
</protein>
<dbReference type="InterPro" id="IPR006549">
    <property type="entry name" value="HAD-SF_hydro_IIIA"/>
</dbReference>
<dbReference type="GO" id="GO:0046872">
    <property type="term" value="F:metal ion binding"/>
    <property type="evidence" value="ECO:0007669"/>
    <property type="project" value="UniProtKB-KW"/>
</dbReference>
<dbReference type="PANTHER" id="PTHR42891:SF1">
    <property type="entry name" value="D-GLYCERO-BETA-D-MANNO-HEPTOSE-1,7-BISPHOSPHATE 7-PHOSPHATASE"/>
    <property type="match status" value="1"/>
</dbReference>
<feature type="binding site" evidence="11">
    <location>
        <position position="92"/>
    </location>
    <ligand>
        <name>Zn(2+)</name>
        <dbReference type="ChEBI" id="CHEBI:29105"/>
    </ligand>
</feature>